<dbReference type="AlphaFoldDB" id="A0A8K1FQ92"/>
<name>A0A8K1FQ92_PYTOL</name>
<evidence type="ECO:0000313" key="5">
    <source>
        <dbReference type="EMBL" id="TMW66373.1"/>
    </source>
</evidence>
<evidence type="ECO:0000256" key="2">
    <source>
        <dbReference type="ARBA" id="ARBA00038160"/>
    </source>
</evidence>
<dbReference type="Pfam" id="PF00383">
    <property type="entry name" value="dCMP_cyt_deam_1"/>
    <property type="match status" value="1"/>
</dbReference>
<proteinExistence type="inferred from homology"/>
<keyword evidence="6" id="KW-1185">Reference proteome</keyword>
<dbReference type="PANTHER" id="PTHR11079:SF156">
    <property type="entry name" value="INACTIVE TRNA-SPECIFIC ADENOSINE DEAMINASE-LIKE PROTEIN 3-RELATED"/>
    <property type="match status" value="1"/>
</dbReference>
<evidence type="ECO:0000256" key="3">
    <source>
        <dbReference type="SAM" id="MobiDB-lite"/>
    </source>
</evidence>
<dbReference type="SUPFAM" id="SSF53927">
    <property type="entry name" value="Cytidine deaminase-like"/>
    <property type="match status" value="1"/>
</dbReference>
<dbReference type="GO" id="GO:0005737">
    <property type="term" value="C:cytoplasm"/>
    <property type="evidence" value="ECO:0007669"/>
    <property type="project" value="TreeGrafter"/>
</dbReference>
<comment type="similarity">
    <text evidence="2">Belongs to the cytidine and deoxycytidylate deaminase family. ADAT3 subfamily.</text>
</comment>
<dbReference type="PANTHER" id="PTHR11079">
    <property type="entry name" value="CYTOSINE DEAMINASE FAMILY MEMBER"/>
    <property type="match status" value="1"/>
</dbReference>
<dbReference type="GO" id="GO:0046872">
    <property type="term" value="F:metal ion binding"/>
    <property type="evidence" value="ECO:0007669"/>
    <property type="project" value="UniProtKB-KW"/>
</dbReference>
<evidence type="ECO:0000259" key="4">
    <source>
        <dbReference type="PROSITE" id="PS51747"/>
    </source>
</evidence>
<dbReference type="GO" id="GO:0002100">
    <property type="term" value="P:tRNA wobble adenosine to inosine editing"/>
    <property type="evidence" value="ECO:0007669"/>
    <property type="project" value="InterPro"/>
</dbReference>
<feature type="domain" description="CMP/dCMP-type deaminase" evidence="4">
    <location>
        <begin position="151"/>
        <end position="308"/>
    </location>
</feature>
<gene>
    <name evidence="5" type="ORF">Poli38472_004138</name>
</gene>
<protein>
    <recommendedName>
        <fullName evidence="4">CMP/dCMP-type deaminase domain-containing protein</fullName>
    </recommendedName>
</protein>
<sequence>MTMAELLVEIVAPTEAEEDVNAQQSFHALAFPAKHGAQVMKHLSAKYGSLVDRGFPHLKRMKRHSTEPSQLIALIVPSTRGAENEAVAIDEEEASGLKEQFNGELCEVEVLKRGPKTREAWEEHTKQWPLIFHASVVPENQVEQIEDAEIKSMQGFLQIACDAGVQYRDQNVASDDFCCATGCVIVDPAVPAGANVVANSFAASQSDAYSFRTLFHPVMMAIDGVAVRDRERGDQAGPSKKQRRSEDSASAVTLSNGQASAESYLCTGYDVYVDVEPCVMCAMALIHSRARRVVFAHPNASDGALTSDHRLHTIKSLNHHYRAFHLKSQADPSSDKQ</sequence>
<dbReference type="EMBL" id="SPLM01000036">
    <property type="protein sequence ID" value="TMW66373.1"/>
    <property type="molecule type" value="Genomic_DNA"/>
</dbReference>
<reference evidence="5" key="1">
    <citation type="submission" date="2019-03" db="EMBL/GenBank/DDBJ databases">
        <title>Long read genome sequence of the mycoparasitic Pythium oligandrum ATCC 38472 isolated from sugarbeet rhizosphere.</title>
        <authorList>
            <person name="Gaulin E."/>
        </authorList>
    </citation>
    <scope>NUCLEOTIDE SEQUENCE</scope>
    <source>
        <strain evidence="5">ATCC 38472_TT</strain>
    </source>
</reference>
<evidence type="ECO:0000256" key="1">
    <source>
        <dbReference type="ARBA" id="ARBA00022694"/>
    </source>
</evidence>
<dbReference type="InterPro" id="IPR016193">
    <property type="entry name" value="Cytidine_deaminase-like"/>
</dbReference>
<dbReference type="OrthoDB" id="3180714at2759"/>
<dbReference type="InterPro" id="IPR002125">
    <property type="entry name" value="CMP_dCMP_dom"/>
</dbReference>
<dbReference type="Gene3D" id="3.40.140.10">
    <property type="entry name" value="Cytidine Deaminase, domain 2"/>
    <property type="match status" value="1"/>
</dbReference>
<organism evidence="5 6">
    <name type="scientific">Pythium oligandrum</name>
    <name type="common">Mycoparasitic fungus</name>
    <dbReference type="NCBI Taxonomy" id="41045"/>
    <lineage>
        <taxon>Eukaryota</taxon>
        <taxon>Sar</taxon>
        <taxon>Stramenopiles</taxon>
        <taxon>Oomycota</taxon>
        <taxon>Peronosporomycetes</taxon>
        <taxon>Pythiales</taxon>
        <taxon>Pythiaceae</taxon>
        <taxon>Pythium</taxon>
    </lineage>
</organism>
<accession>A0A8K1FQ92</accession>
<feature type="region of interest" description="Disordered" evidence="3">
    <location>
        <begin position="229"/>
        <end position="254"/>
    </location>
</feature>
<dbReference type="PROSITE" id="PS51747">
    <property type="entry name" value="CYT_DCMP_DEAMINASES_2"/>
    <property type="match status" value="1"/>
</dbReference>
<keyword evidence="1" id="KW-0819">tRNA processing</keyword>
<evidence type="ECO:0000313" key="6">
    <source>
        <dbReference type="Proteomes" id="UP000794436"/>
    </source>
</evidence>
<dbReference type="Proteomes" id="UP000794436">
    <property type="component" value="Unassembled WGS sequence"/>
</dbReference>
<dbReference type="GO" id="GO:0052717">
    <property type="term" value="F:tRNA-specific adenosine-34 deaminase activity"/>
    <property type="evidence" value="ECO:0007669"/>
    <property type="project" value="UniProtKB-EC"/>
</dbReference>
<dbReference type="GO" id="GO:0005634">
    <property type="term" value="C:nucleus"/>
    <property type="evidence" value="ECO:0007669"/>
    <property type="project" value="TreeGrafter"/>
</dbReference>
<comment type="caution">
    <text evidence="5">The sequence shown here is derived from an EMBL/GenBank/DDBJ whole genome shotgun (WGS) entry which is preliminary data.</text>
</comment>